<dbReference type="SUPFAM" id="SSF57959">
    <property type="entry name" value="Leucine zipper domain"/>
    <property type="match status" value="1"/>
</dbReference>
<gene>
    <name evidence="3" type="ORF">VFPPC_15024</name>
</gene>
<dbReference type="RefSeq" id="XP_018136120.1">
    <property type="nucleotide sequence ID" value="XM_018292784.1"/>
</dbReference>
<organism evidence="3 4">
    <name type="scientific">Pochonia chlamydosporia 170</name>
    <dbReference type="NCBI Taxonomy" id="1380566"/>
    <lineage>
        <taxon>Eukaryota</taxon>
        <taxon>Fungi</taxon>
        <taxon>Dikarya</taxon>
        <taxon>Ascomycota</taxon>
        <taxon>Pezizomycotina</taxon>
        <taxon>Sordariomycetes</taxon>
        <taxon>Hypocreomycetidae</taxon>
        <taxon>Hypocreales</taxon>
        <taxon>Clavicipitaceae</taxon>
        <taxon>Pochonia</taxon>
    </lineage>
</organism>
<dbReference type="GO" id="GO:0003700">
    <property type="term" value="F:DNA-binding transcription factor activity"/>
    <property type="evidence" value="ECO:0007669"/>
    <property type="project" value="InterPro"/>
</dbReference>
<dbReference type="OrthoDB" id="3535998at2759"/>
<dbReference type="KEGG" id="pchm:VFPPC_15024"/>
<feature type="region of interest" description="Disordered" evidence="2">
    <location>
        <begin position="1"/>
        <end position="43"/>
    </location>
</feature>
<feature type="coiled-coil region" evidence="1">
    <location>
        <begin position="43"/>
        <end position="96"/>
    </location>
</feature>
<feature type="compositionally biased region" description="Basic and acidic residues" evidence="2">
    <location>
        <begin position="28"/>
        <end position="38"/>
    </location>
</feature>
<dbReference type="Gene3D" id="1.20.5.170">
    <property type="match status" value="1"/>
</dbReference>
<accession>A0A179EY80</accession>
<evidence type="ECO:0000313" key="3">
    <source>
        <dbReference type="EMBL" id="OAQ57859.1"/>
    </source>
</evidence>
<dbReference type="GeneID" id="28856778"/>
<feature type="region of interest" description="Disordered" evidence="2">
    <location>
        <begin position="252"/>
        <end position="272"/>
    </location>
</feature>
<sequence length="272" mass="29774">MSRPASTANQEPRSKATRRRPPMTVAQLERKRAGDRLSQRATRARTQQYIQRLEQEVQELRVMTAPESRNVDGNTLQELHLRNQALTDELARLRGLAAGLGAASAIPQVTSGMPEATPLAPFDPPLEHEMQPQSQAFSPYMYSGEGSALSVQQLSVTSNVPNVQPAHSYHITADQPQEWLAPDLGSGNTAINFGLSGSSLTSQPALGTPSYCQSCNSQHTTGLIQCQTPTRDGQHDRLLRNEFASDASQQVDYFQFRTDPPPRAAPDAKDQS</sequence>
<proteinExistence type="predicted"/>
<name>A0A179EY80_METCM</name>
<keyword evidence="4" id="KW-1185">Reference proteome</keyword>
<protein>
    <submittedName>
        <fullName evidence="3">BZIP transcription factor domain-containing protein</fullName>
    </submittedName>
</protein>
<evidence type="ECO:0000313" key="4">
    <source>
        <dbReference type="Proteomes" id="UP000078397"/>
    </source>
</evidence>
<evidence type="ECO:0000256" key="2">
    <source>
        <dbReference type="SAM" id="MobiDB-lite"/>
    </source>
</evidence>
<comment type="caution">
    <text evidence="3">The sequence shown here is derived from an EMBL/GenBank/DDBJ whole genome shotgun (WGS) entry which is preliminary data.</text>
</comment>
<dbReference type="EMBL" id="LSBJ02000021">
    <property type="protein sequence ID" value="OAQ57859.1"/>
    <property type="molecule type" value="Genomic_DNA"/>
</dbReference>
<evidence type="ECO:0000256" key="1">
    <source>
        <dbReference type="SAM" id="Coils"/>
    </source>
</evidence>
<dbReference type="Proteomes" id="UP000078397">
    <property type="component" value="Unassembled WGS sequence"/>
</dbReference>
<dbReference type="AlphaFoldDB" id="A0A179EY80"/>
<feature type="compositionally biased region" description="Polar residues" evidence="2">
    <location>
        <begin position="1"/>
        <end position="11"/>
    </location>
</feature>
<keyword evidence="1" id="KW-0175">Coiled coil</keyword>
<reference evidence="3 4" key="1">
    <citation type="journal article" date="2016" name="PLoS Pathog.">
        <title>Biosynthesis of antibiotic leucinostatins in bio-control fungus Purpureocillium lilacinum and their inhibition on phytophthora revealed by genome mining.</title>
        <authorList>
            <person name="Wang G."/>
            <person name="Liu Z."/>
            <person name="Lin R."/>
            <person name="Li E."/>
            <person name="Mao Z."/>
            <person name="Ling J."/>
            <person name="Yang Y."/>
            <person name="Yin W.B."/>
            <person name="Xie B."/>
        </authorList>
    </citation>
    <scope>NUCLEOTIDE SEQUENCE [LARGE SCALE GENOMIC DNA]</scope>
    <source>
        <strain evidence="3">170</strain>
    </source>
</reference>
<dbReference type="CDD" id="cd14688">
    <property type="entry name" value="bZIP_YAP"/>
    <property type="match status" value="1"/>
</dbReference>
<dbReference type="InterPro" id="IPR046347">
    <property type="entry name" value="bZIP_sf"/>
</dbReference>